<name>A0A7S3ZQS2_9STRA</name>
<sequence length="466" mass="49229">MPRLLLLLGATAHAFVAPRTRLRPQATLKADTSARVVDAVEELNGVVTAGDVAARGAAPLVSAERELLALAARLGEEATLDVREDGALTFKFPPKTKRALAAVDGKERWLQRWESTKPTLYTLGRTAFGLSLFASLAVGAALLATLSAANEGEQRRERRSSNVYWGPSIWGPSPFDVFYYRSYYDRPRSQGEMNFLEAVYSYVFGDGDPNADVDKKQIAAAADAIRKSGGAVVAEQLAPYLALPPSENADDIIEEGYVLPVVAALDGRATVDDETGSIVYVFDDLVRGATASSSSDGGALAEKDIQFSNASQGQLAAAGVLGVANLGVAAAAVFFSTVGVTPAVVASLGPGGLAALRAVAGPLFAYAVAFNALPAARAGRAERAAKAVEERNLRRQTLRARLERPSRRLREKLAAARRLAPRILGGGGGASVYSTADDVKKLERARVADDLAAFDDALRARDDDAE</sequence>
<dbReference type="InterPro" id="IPR044200">
    <property type="entry name" value="At5g03900-like"/>
</dbReference>
<feature type="signal peptide" evidence="2">
    <location>
        <begin position="1"/>
        <end position="16"/>
    </location>
</feature>
<dbReference type="OrthoDB" id="4518at2759"/>
<feature type="transmembrane region" description="Helical" evidence="1">
    <location>
        <begin position="127"/>
        <end position="149"/>
    </location>
</feature>
<keyword evidence="1" id="KW-0812">Transmembrane</keyword>
<evidence type="ECO:0000313" key="4">
    <source>
        <dbReference type="EMBL" id="CAH0378373.1"/>
    </source>
</evidence>
<keyword evidence="1" id="KW-0472">Membrane</keyword>
<keyword evidence="2" id="KW-0732">Signal</keyword>
<evidence type="ECO:0000313" key="5">
    <source>
        <dbReference type="Proteomes" id="UP000789595"/>
    </source>
</evidence>
<proteinExistence type="predicted"/>
<dbReference type="EMBL" id="HBIW01007208">
    <property type="protein sequence ID" value="CAE0690622.1"/>
    <property type="molecule type" value="Transcribed_RNA"/>
</dbReference>
<protein>
    <submittedName>
        <fullName evidence="3">Uncharacterized protein</fullName>
    </submittedName>
</protein>
<dbReference type="AlphaFoldDB" id="A0A7S3ZQS2"/>
<organism evidence="3">
    <name type="scientific">Pelagomonas calceolata</name>
    <dbReference type="NCBI Taxonomy" id="35677"/>
    <lineage>
        <taxon>Eukaryota</taxon>
        <taxon>Sar</taxon>
        <taxon>Stramenopiles</taxon>
        <taxon>Ochrophyta</taxon>
        <taxon>Pelagophyceae</taxon>
        <taxon>Pelagomonadales</taxon>
        <taxon>Pelagomonadaceae</taxon>
        <taxon>Pelagomonas</taxon>
    </lineage>
</organism>
<accession>A0A7S3ZQS2</accession>
<gene>
    <name evidence="3" type="ORF">PCAL00307_LOCUS6058</name>
    <name evidence="4" type="ORF">PECAL_5P28860</name>
</gene>
<dbReference type="PANTHER" id="PTHR47380">
    <property type="entry name" value="OS02G0533000 PROTEIN"/>
    <property type="match status" value="1"/>
</dbReference>
<feature type="chain" id="PRO_5036212217" evidence="2">
    <location>
        <begin position="17"/>
        <end position="466"/>
    </location>
</feature>
<reference evidence="4" key="2">
    <citation type="submission" date="2021-11" db="EMBL/GenBank/DDBJ databases">
        <authorList>
            <consortium name="Genoscope - CEA"/>
            <person name="William W."/>
        </authorList>
    </citation>
    <scope>NUCLEOTIDE SEQUENCE</scope>
</reference>
<evidence type="ECO:0000313" key="3">
    <source>
        <dbReference type="EMBL" id="CAE0690622.1"/>
    </source>
</evidence>
<feature type="transmembrane region" description="Helical" evidence="1">
    <location>
        <begin position="355"/>
        <end position="373"/>
    </location>
</feature>
<evidence type="ECO:0000256" key="1">
    <source>
        <dbReference type="SAM" id="Phobius"/>
    </source>
</evidence>
<keyword evidence="5" id="KW-1185">Reference proteome</keyword>
<feature type="transmembrane region" description="Helical" evidence="1">
    <location>
        <begin position="315"/>
        <end position="335"/>
    </location>
</feature>
<dbReference type="EMBL" id="CAKKNE010000005">
    <property type="protein sequence ID" value="CAH0378373.1"/>
    <property type="molecule type" value="Genomic_DNA"/>
</dbReference>
<keyword evidence="1" id="KW-1133">Transmembrane helix</keyword>
<dbReference type="Proteomes" id="UP000789595">
    <property type="component" value="Unassembled WGS sequence"/>
</dbReference>
<evidence type="ECO:0000256" key="2">
    <source>
        <dbReference type="SAM" id="SignalP"/>
    </source>
</evidence>
<reference evidence="3" key="1">
    <citation type="submission" date="2021-01" db="EMBL/GenBank/DDBJ databases">
        <authorList>
            <person name="Corre E."/>
            <person name="Pelletier E."/>
            <person name="Niang G."/>
            <person name="Scheremetjew M."/>
            <person name="Finn R."/>
            <person name="Kale V."/>
            <person name="Holt S."/>
            <person name="Cochrane G."/>
            <person name="Meng A."/>
            <person name="Brown T."/>
            <person name="Cohen L."/>
        </authorList>
    </citation>
    <scope>NUCLEOTIDE SEQUENCE</scope>
    <source>
        <strain evidence="3">CCMP1756</strain>
    </source>
</reference>
<dbReference type="PANTHER" id="PTHR47380:SF4">
    <property type="entry name" value="OS02G0533000 PROTEIN"/>
    <property type="match status" value="1"/>
</dbReference>